<comment type="caution">
    <text evidence="2">The sequence shown here is derived from an EMBL/GenBank/DDBJ whole genome shotgun (WGS) entry which is preliminary data.</text>
</comment>
<dbReference type="Proteomes" id="UP000178129">
    <property type="component" value="Unassembled WGS sequence"/>
</dbReference>
<feature type="region of interest" description="Disordered" evidence="1">
    <location>
        <begin position="561"/>
        <end position="607"/>
    </location>
</feature>
<feature type="region of interest" description="Disordered" evidence="1">
    <location>
        <begin position="283"/>
        <end position="311"/>
    </location>
</feature>
<feature type="region of interest" description="Disordered" evidence="1">
    <location>
        <begin position="164"/>
        <end position="187"/>
    </location>
</feature>
<feature type="compositionally biased region" description="Polar residues" evidence="1">
    <location>
        <begin position="970"/>
        <end position="982"/>
    </location>
</feature>
<evidence type="ECO:0000313" key="3">
    <source>
        <dbReference type="Proteomes" id="UP000178129"/>
    </source>
</evidence>
<proteinExistence type="predicted"/>
<feature type="compositionally biased region" description="Basic and acidic residues" evidence="1">
    <location>
        <begin position="997"/>
        <end position="1010"/>
    </location>
</feature>
<dbReference type="InParanoid" id="A0A1E1KP62"/>
<dbReference type="STRING" id="914237.A0A1E1KP62"/>
<keyword evidence="3" id="KW-1185">Reference proteome</keyword>
<feature type="compositionally biased region" description="Low complexity" evidence="1">
    <location>
        <begin position="826"/>
        <end position="845"/>
    </location>
</feature>
<name>A0A1E1KP62_9HELO</name>
<evidence type="ECO:0000313" key="2">
    <source>
        <dbReference type="EMBL" id="CZS99785.1"/>
    </source>
</evidence>
<dbReference type="EMBL" id="FJUW01000018">
    <property type="protein sequence ID" value="CZS99785.1"/>
    <property type="molecule type" value="Genomic_DNA"/>
</dbReference>
<protein>
    <recommendedName>
        <fullName evidence="4">Gastric mucin-like protein</fullName>
    </recommendedName>
</protein>
<dbReference type="AlphaFoldDB" id="A0A1E1KP62"/>
<feature type="region of interest" description="Disordered" evidence="1">
    <location>
        <begin position="493"/>
        <end position="522"/>
    </location>
</feature>
<feature type="compositionally biased region" description="Polar residues" evidence="1">
    <location>
        <begin position="299"/>
        <end position="311"/>
    </location>
</feature>
<evidence type="ECO:0008006" key="4">
    <source>
        <dbReference type="Google" id="ProtNLM"/>
    </source>
</evidence>
<sequence length="1059" mass="116377">MSARGIDIVSENLSGKIIALEGDTHIISTQLRLLPPSQKILILPNVEEKYTPEHKNDAFNARVFIRDLQTAVTQRTETARSFLQLSTPTQPRLVFTVHGNVSARTTCITKISQNLTSGNVEEAESIFNNLVKNGIAGLSEPEEERTRDGGQTEIQDYAGDCKENEEAVDISEEPRDIVESQDRDTVVSDQGVTTLTQPPSRDTYLTYHTTSVAQDVNQSMKVRGLHKPVPASQFGPPASQPGDQITTTVLTVPNRKSRISEKRAELSSKDAEHLDRRIGGLLHQAENETDIDDDFYEPKTTSSSNYSVVSAPQTPSGFSYGEACLVDMQSSSPTNSLRKAKSFDKLQLSDFQSQDLLLSAHQLKRTKSHSHLKDSPTNTVGRGEQNTSRFLTHPRTTFMKGLETTIKKSPATSTRSSRPSDSSIEPVGVTDHATYVERGTDVHDLSSEKMKELPFVPVFKLVEDLVIHFTGSQPNEIFESVVRSYKSGNYPAMNLPPTTPTSSVMPSFSTSPSDQNGDETLFSPRSISDMQLEVDPDARPSSNLTSKTEDFRYHRRSFDPYSDESYSPDINRQWPPRGRSKIAKSSGSNSGLPTPPVDTESSLLDETKGTPLEDRFVDFSPINVEDQIGVQNSFRELLSILFPLSENYRQYLYPIDAEVDRLWKPVFKNGEIGPAGIENMNVDQIIAFGCEDGVKKDYFHKISGQIENMGIKKDGLSRSGKLDVRYLISNVTQSYTTSSITPGAQSPISDPHVLAALLVPQIEAYLASNFSTRLLILHFSSANLPTILALQNLLGKNLFRIAGILDTLASDPPPIIRPGTALLFPSRPSTSMSSRSRLTSSTSQTRKSKSSFAKADYLLPSTATDAEISTFLSGMWKILMEKSPFYTPEPEPKPIVMEMPIPPTPSSAIPRDCDSGRSLTPRVPRVSFLAGENSTLASGSARRASYASSVTSLLNKSPGTGSGAGAGPSNTLTRSGSTSTPPRQKYPESVTSTKTSASDRERKKGDKEWENFYIEDDDSDDDAYDKMILGRGMQKITPEVKKPGQKANTKKALKWLGLA</sequence>
<feature type="compositionally biased region" description="Low complexity" evidence="1">
    <location>
        <begin position="409"/>
        <end position="423"/>
    </location>
</feature>
<feature type="region of interest" description="Disordered" evidence="1">
    <location>
        <begin position="890"/>
        <end position="920"/>
    </location>
</feature>
<reference evidence="3" key="1">
    <citation type="submission" date="2016-03" db="EMBL/GenBank/DDBJ databases">
        <authorList>
            <person name="Ploux O."/>
        </authorList>
    </citation>
    <scope>NUCLEOTIDE SEQUENCE [LARGE SCALE GENOMIC DNA]</scope>
    <source>
        <strain evidence="3">UK7</strain>
    </source>
</reference>
<feature type="region of interest" description="Disordered" evidence="1">
    <location>
        <begin position="826"/>
        <end position="847"/>
    </location>
</feature>
<organism evidence="2 3">
    <name type="scientific">Rhynchosporium graminicola</name>
    <dbReference type="NCBI Taxonomy" id="2792576"/>
    <lineage>
        <taxon>Eukaryota</taxon>
        <taxon>Fungi</taxon>
        <taxon>Dikarya</taxon>
        <taxon>Ascomycota</taxon>
        <taxon>Pezizomycotina</taxon>
        <taxon>Leotiomycetes</taxon>
        <taxon>Helotiales</taxon>
        <taxon>Ploettnerulaceae</taxon>
        <taxon>Rhynchosporium</taxon>
    </lineage>
</organism>
<accession>A0A1E1KP62</accession>
<feature type="region of interest" description="Disordered" evidence="1">
    <location>
        <begin position="407"/>
        <end position="433"/>
    </location>
</feature>
<feature type="compositionally biased region" description="Basic and acidic residues" evidence="1">
    <location>
        <begin position="172"/>
        <end position="186"/>
    </location>
</feature>
<feature type="compositionally biased region" description="Low complexity" evidence="1">
    <location>
        <begin position="500"/>
        <end position="513"/>
    </location>
</feature>
<feature type="region of interest" description="Disordered" evidence="1">
    <location>
        <begin position="952"/>
        <end position="1016"/>
    </location>
</feature>
<evidence type="ECO:0000256" key="1">
    <source>
        <dbReference type="SAM" id="MobiDB-lite"/>
    </source>
</evidence>
<feature type="compositionally biased region" description="Polar residues" evidence="1">
    <location>
        <begin position="583"/>
        <end position="592"/>
    </location>
</feature>
<gene>
    <name evidence="2" type="ORF">RCO7_01615</name>
</gene>